<dbReference type="OrthoDB" id="10252754at2759"/>
<dbReference type="Gene3D" id="3.40.50.300">
    <property type="entry name" value="P-loop containing nucleotide triphosphate hydrolases"/>
    <property type="match status" value="1"/>
</dbReference>
<evidence type="ECO:0000256" key="1">
    <source>
        <dbReference type="ARBA" id="ARBA00006271"/>
    </source>
</evidence>
<dbReference type="GO" id="GO:0030983">
    <property type="term" value="F:mismatched DNA binding"/>
    <property type="evidence" value="ECO:0007669"/>
    <property type="project" value="UniProtKB-UniRule"/>
</dbReference>
<dbReference type="GO" id="GO:0006298">
    <property type="term" value="P:mismatch repair"/>
    <property type="evidence" value="ECO:0007669"/>
    <property type="project" value="InterPro"/>
</dbReference>
<dbReference type="Pfam" id="PF00488">
    <property type="entry name" value="MutS_V"/>
    <property type="match status" value="1"/>
</dbReference>
<dbReference type="Pfam" id="PF05188">
    <property type="entry name" value="MutS_II"/>
    <property type="match status" value="1"/>
</dbReference>
<evidence type="ECO:0000256" key="6">
    <source>
        <dbReference type="PIRNR" id="PIRNR037677"/>
    </source>
</evidence>
<keyword evidence="11" id="KW-1185">Reference proteome</keyword>
<dbReference type="PANTHER" id="PTHR11361:SF148">
    <property type="entry name" value="DNA MISMATCH REPAIR PROTEIN MSH6"/>
    <property type="match status" value="1"/>
</dbReference>
<feature type="domain" description="DNA mismatch repair proteins mutS family" evidence="9">
    <location>
        <begin position="991"/>
        <end position="1007"/>
    </location>
</feature>
<dbReference type="PIRSF" id="PIRSF037677">
    <property type="entry name" value="DNA_mis_repair_Msh6"/>
    <property type="match status" value="1"/>
</dbReference>
<organism evidence="10 11">
    <name type="scientific">Halteria grandinella</name>
    <dbReference type="NCBI Taxonomy" id="5974"/>
    <lineage>
        <taxon>Eukaryota</taxon>
        <taxon>Sar</taxon>
        <taxon>Alveolata</taxon>
        <taxon>Ciliophora</taxon>
        <taxon>Intramacronucleata</taxon>
        <taxon>Spirotrichea</taxon>
        <taxon>Stichotrichia</taxon>
        <taxon>Sporadotrichida</taxon>
        <taxon>Halteriidae</taxon>
        <taxon>Halteria</taxon>
    </lineage>
</organism>
<dbReference type="SUPFAM" id="SSF55271">
    <property type="entry name" value="DNA repair protein MutS, domain I"/>
    <property type="match status" value="1"/>
</dbReference>
<comment type="function">
    <text evidence="6 7">Component of the post-replicative DNA mismatch repair system (MMR).</text>
</comment>
<dbReference type="Pfam" id="PF05190">
    <property type="entry name" value="MutS_IV"/>
    <property type="match status" value="1"/>
</dbReference>
<dbReference type="NCBIfam" id="NF003810">
    <property type="entry name" value="PRK05399.1"/>
    <property type="match status" value="1"/>
</dbReference>
<dbReference type="Pfam" id="PF01624">
    <property type="entry name" value="MutS_I"/>
    <property type="match status" value="1"/>
</dbReference>
<gene>
    <name evidence="10" type="ORF">FGO68_gene7321</name>
</gene>
<dbReference type="GO" id="GO:0005524">
    <property type="term" value="F:ATP binding"/>
    <property type="evidence" value="ECO:0007669"/>
    <property type="project" value="UniProtKB-UniRule"/>
</dbReference>
<dbReference type="AlphaFoldDB" id="A0A8J8P0K3"/>
<dbReference type="Gene3D" id="3.40.1170.10">
    <property type="entry name" value="DNA repair protein MutS, domain I"/>
    <property type="match status" value="1"/>
</dbReference>
<evidence type="ECO:0000259" key="9">
    <source>
        <dbReference type="PROSITE" id="PS00486"/>
    </source>
</evidence>
<dbReference type="SUPFAM" id="SSF53150">
    <property type="entry name" value="DNA repair protein MutS, domain II"/>
    <property type="match status" value="1"/>
</dbReference>
<dbReference type="InterPro" id="IPR007695">
    <property type="entry name" value="DNA_mismatch_repair_MutS-lik_N"/>
</dbReference>
<dbReference type="GO" id="GO:0032301">
    <property type="term" value="C:MutSalpha complex"/>
    <property type="evidence" value="ECO:0007669"/>
    <property type="project" value="TreeGrafter"/>
</dbReference>
<evidence type="ECO:0000256" key="8">
    <source>
        <dbReference type="SAM" id="MobiDB-lite"/>
    </source>
</evidence>
<sequence>MQQKTLSNWFGQGVARQSTGGTSATTAKQEPTREFQQMKSRTMLDKPVSSAQSADTQKLRSTLEKEQPTRFPQDDDDSESEEIIKRRPIRSANGPSNKKKRVLDEDDESYNGESKESEDDDESDGGFDDGSSLESEKPKKKKAAAAKKAPAAAKRQSAPVKKQPQGGAGRASEATNANEEPSIQDAEDVVIGGGFTSHEEILDARPLFLHAKNLRDANKRRPDHPDYDPTTLYIPPDAWTGFTPARHQYWQIKSTNFEKILLFKLGKFYEMFDDDAIICQKLLDLNWMGGAKKLHVGFPEKALDKYLGTLVNNGLKVAVIEQTETPKQMEQRQQRERSMGQGGKKEKCVQRDICFVHTKGTYKDPNTSGYEPKYVLSIRRHGNDLGVTFFDLATLRIYCGQFTDDGALSSFRTLIAQIRPVEVLFEREFSQNEIISMLKNSPAVPVFTPLMPKDCWGLIKTCAKLDSYFANGLPPALQDLKQQDADLALSSLGMAMAFLEEALIGDMTIPTAEYQKYTPETQSVGIDYMVLDSQALQHLEVVESASGKLEGSLLHYVDNCKTPFGKRLLKRWLLSPLTSIKRIQARQNAIQELMDHQFETDVLRGKLGKLPDLEKLLAKLYTYSVKHRVKAIYFENVSLNKLREFRQVQKHLRGLEDLVGSLVKCQCKSDRLWELLTPESEGGLFPEGIKEAVDEFDGMIVWKKTQNAEEEIPEPQPGLDEEFDACNQRVDAIKMELEEVLIQTRQQFKDTRRINWSHAKYRYELEIPSDYVEGKKKPQDFEFTSQRNGYQRFHTKELKRLIDKLETAEETLQDALSPFLCSLFKKFYERKELWNSALNLLTELDCLASLAIVSGQQVGTMCRPIFLTEAQNQGHSLLDLRQLRHPCVTLSSSSKNFVPNDTLIDPSVGQTLLLVTGPNMGGKSTLLRQTCMAVILAQIGCWVPAESCRLTAVDRIFTRLGASDRILEGKSTFYVEMEETKNLLTFGTSKSLAIVDELGRGTSTFDGYSIAHAVLKYLVHNVGCRSLFSTHYHMLLNEFRDHDGVRLYHMACKANEAQDEVVFLYRFEKGECPQSFGLNVARMAGIPRGVLDRARVKAVEFSDKLNQLTDNVQKARK</sequence>
<proteinExistence type="inferred from homology"/>
<dbReference type="InterPro" id="IPR036187">
    <property type="entry name" value="DNA_mismatch_repair_MutS_sf"/>
</dbReference>
<comment type="caution">
    <text evidence="10">The sequence shown here is derived from an EMBL/GenBank/DDBJ whole genome shotgun (WGS) entry which is preliminary data.</text>
</comment>
<dbReference type="SMART" id="SM00533">
    <property type="entry name" value="MUTSd"/>
    <property type="match status" value="1"/>
</dbReference>
<dbReference type="InterPro" id="IPR017261">
    <property type="entry name" value="DNA_mismatch_repair_MutS/MSH"/>
</dbReference>
<evidence type="ECO:0000256" key="4">
    <source>
        <dbReference type="ARBA" id="ARBA00022840"/>
    </source>
</evidence>
<evidence type="ECO:0000256" key="2">
    <source>
        <dbReference type="ARBA" id="ARBA00022741"/>
    </source>
</evidence>
<dbReference type="Gene3D" id="1.10.1420.10">
    <property type="match status" value="2"/>
</dbReference>
<comment type="similarity">
    <text evidence="1 6 7">Belongs to the DNA mismatch repair MutS family.</text>
</comment>
<feature type="compositionally biased region" description="Polar residues" evidence="8">
    <location>
        <begin position="1"/>
        <end position="40"/>
    </location>
</feature>
<dbReference type="SUPFAM" id="SSF52540">
    <property type="entry name" value="P-loop containing nucleoside triphosphate hydrolases"/>
    <property type="match status" value="1"/>
</dbReference>
<dbReference type="InterPro" id="IPR007696">
    <property type="entry name" value="DNA_mismatch_repair_MutS_core"/>
</dbReference>
<feature type="compositionally biased region" description="Basic and acidic residues" evidence="8">
    <location>
        <begin position="57"/>
        <end position="68"/>
    </location>
</feature>
<dbReference type="InterPro" id="IPR036678">
    <property type="entry name" value="MutS_con_dom_sf"/>
</dbReference>
<dbReference type="SMART" id="SM00534">
    <property type="entry name" value="MUTSac"/>
    <property type="match status" value="1"/>
</dbReference>
<feature type="region of interest" description="Disordered" evidence="8">
    <location>
        <begin position="1"/>
        <end position="185"/>
    </location>
</feature>
<dbReference type="InterPro" id="IPR007861">
    <property type="entry name" value="DNA_mismatch_repair_MutS_clamp"/>
</dbReference>
<dbReference type="SUPFAM" id="SSF48334">
    <property type="entry name" value="DNA repair protein MutS, domain III"/>
    <property type="match status" value="1"/>
</dbReference>
<accession>A0A8J8P0K3</accession>
<dbReference type="GO" id="GO:0140664">
    <property type="term" value="F:ATP-dependent DNA damage sensor activity"/>
    <property type="evidence" value="ECO:0007669"/>
    <property type="project" value="InterPro"/>
</dbReference>
<dbReference type="PANTHER" id="PTHR11361">
    <property type="entry name" value="DNA MISMATCH REPAIR PROTEIN MUTS FAMILY MEMBER"/>
    <property type="match status" value="1"/>
</dbReference>
<evidence type="ECO:0000256" key="7">
    <source>
        <dbReference type="RuleBase" id="RU003756"/>
    </source>
</evidence>
<dbReference type="PROSITE" id="PS00486">
    <property type="entry name" value="DNA_MISMATCH_REPAIR_2"/>
    <property type="match status" value="1"/>
</dbReference>
<protein>
    <recommendedName>
        <fullName evidence="6">DNA mismatch repair protein</fullName>
    </recommendedName>
</protein>
<keyword evidence="2 6" id="KW-0547">Nucleotide-binding</keyword>
<dbReference type="InterPro" id="IPR016151">
    <property type="entry name" value="DNA_mismatch_repair_MutS_N"/>
</dbReference>
<dbReference type="EMBL" id="RRYP01002045">
    <property type="protein sequence ID" value="TNV85201.1"/>
    <property type="molecule type" value="Genomic_DNA"/>
</dbReference>
<feature type="compositionally biased region" description="Acidic residues" evidence="8">
    <location>
        <begin position="104"/>
        <end position="127"/>
    </location>
</feature>
<reference evidence="10" key="1">
    <citation type="submission" date="2019-06" db="EMBL/GenBank/DDBJ databases">
        <authorList>
            <person name="Zheng W."/>
        </authorList>
    </citation>
    <scope>NUCLEOTIDE SEQUENCE</scope>
    <source>
        <strain evidence="10">QDHG01</strain>
    </source>
</reference>
<dbReference type="InterPro" id="IPR045076">
    <property type="entry name" value="MutS"/>
</dbReference>
<dbReference type="InterPro" id="IPR000432">
    <property type="entry name" value="DNA_mismatch_repair_MutS_C"/>
</dbReference>
<dbReference type="InterPro" id="IPR007860">
    <property type="entry name" value="DNA_mmatch_repair_MutS_con_dom"/>
</dbReference>
<dbReference type="InterPro" id="IPR027417">
    <property type="entry name" value="P-loop_NTPase"/>
</dbReference>
<name>A0A8J8P0K3_HALGN</name>
<keyword evidence="3 6" id="KW-0227">DNA damage</keyword>
<keyword evidence="5 6" id="KW-0238">DNA-binding</keyword>
<evidence type="ECO:0000256" key="3">
    <source>
        <dbReference type="ARBA" id="ARBA00022763"/>
    </source>
</evidence>
<dbReference type="Proteomes" id="UP000785679">
    <property type="component" value="Unassembled WGS sequence"/>
</dbReference>
<evidence type="ECO:0000313" key="10">
    <source>
        <dbReference type="EMBL" id="TNV85201.1"/>
    </source>
</evidence>
<keyword evidence="6 7" id="KW-0234">DNA repair</keyword>
<keyword evidence="4 6" id="KW-0067">ATP-binding</keyword>
<evidence type="ECO:0000313" key="11">
    <source>
        <dbReference type="Proteomes" id="UP000785679"/>
    </source>
</evidence>
<dbReference type="Pfam" id="PF05192">
    <property type="entry name" value="MutS_III"/>
    <property type="match status" value="1"/>
</dbReference>
<dbReference type="Gene3D" id="3.30.420.110">
    <property type="entry name" value="MutS, connector domain"/>
    <property type="match status" value="1"/>
</dbReference>
<evidence type="ECO:0000256" key="5">
    <source>
        <dbReference type="ARBA" id="ARBA00023125"/>
    </source>
</evidence>